<dbReference type="Proteomes" id="UP000322000">
    <property type="component" value="Chromosome 24"/>
</dbReference>
<evidence type="ECO:0000256" key="1">
    <source>
        <dbReference type="SAM" id="SignalP"/>
    </source>
</evidence>
<feature type="signal peptide" evidence="1">
    <location>
        <begin position="1"/>
        <end position="21"/>
    </location>
</feature>
<evidence type="ECO:0000313" key="2">
    <source>
        <dbReference type="Proteomes" id="UP000322000"/>
    </source>
</evidence>
<reference evidence="3" key="1">
    <citation type="submission" date="2025-08" db="UniProtKB">
        <authorList>
            <consortium name="RefSeq"/>
        </authorList>
    </citation>
    <scope>IDENTIFICATION</scope>
</reference>
<sequence length="108" mass="11963">MRVSVVAVVLCCLGVVGYVSARHRTDTCWGDAECARGDQYCFCFKTQGAAAQGHCVCKIDPSHWRPQPVPSCFEDLDCEHLAYGAQTCFCDRQQQRVGQCKCVNGLLR</sequence>
<dbReference type="AlphaFoldDB" id="A0A7E5WTC4"/>
<evidence type="ECO:0000313" key="3">
    <source>
        <dbReference type="RefSeq" id="XP_026743542.1"/>
    </source>
</evidence>
<dbReference type="RefSeq" id="XP_026743542.1">
    <property type="nucleotide sequence ID" value="XM_026887741.1"/>
</dbReference>
<protein>
    <submittedName>
        <fullName evidence="3">Uncharacterized protein LOC113505165</fullName>
    </submittedName>
</protein>
<dbReference type="KEGG" id="tnl:113505165"/>
<accession>A0A7E5WTC4</accession>
<gene>
    <name evidence="3" type="primary">LOC113505165</name>
</gene>
<keyword evidence="1" id="KW-0732">Signal</keyword>
<organism evidence="2 3">
    <name type="scientific">Trichoplusia ni</name>
    <name type="common">Cabbage looper</name>
    <dbReference type="NCBI Taxonomy" id="7111"/>
    <lineage>
        <taxon>Eukaryota</taxon>
        <taxon>Metazoa</taxon>
        <taxon>Ecdysozoa</taxon>
        <taxon>Arthropoda</taxon>
        <taxon>Hexapoda</taxon>
        <taxon>Insecta</taxon>
        <taxon>Pterygota</taxon>
        <taxon>Neoptera</taxon>
        <taxon>Endopterygota</taxon>
        <taxon>Lepidoptera</taxon>
        <taxon>Glossata</taxon>
        <taxon>Ditrysia</taxon>
        <taxon>Noctuoidea</taxon>
        <taxon>Noctuidae</taxon>
        <taxon>Plusiinae</taxon>
        <taxon>Trichoplusia</taxon>
    </lineage>
</organism>
<proteinExistence type="predicted"/>
<name>A0A7E5WTC4_TRINI</name>
<dbReference type="InParanoid" id="A0A7E5WTC4"/>
<dbReference type="OrthoDB" id="7016247at2759"/>
<keyword evidence="2" id="KW-1185">Reference proteome</keyword>
<dbReference type="GeneID" id="113505165"/>
<feature type="chain" id="PRO_5028916596" evidence="1">
    <location>
        <begin position="22"/>
        <end position="108"/>
    </location>
</feature>